<evidence type="ECO:0000256" key="4">
    <source>
        <dbReference type="ARBA" id="ARBA00022741"/>
    </source>
</evidence>
<evidence type="ECO:0000256" key="5">
    <source>
        <dbReference type="ARBA" id="ARBA00022777"/>
    </source>
</evidence>
<dbReference type="PROSITE" id="PS50011">
    <property type="entry name" value="PROTEIN_KINASE_DOM"/>
    <property type="match status" value="1"/>
</dbReference>
<dbReference type="SUPFAM" id="SSF50729">
    <property type="entry name" value="PH domain-like"/>
    <property type="match status" value="1"/>
</dbReference>
<organism evidence="11 12">
    <name type="scientific">Tritrichomonas musculus</name>
    <dbReference type="NCBI Taxonomy" id="1915356"/>
    <lineage>
        <taxon>Eukaryota</taxon>
        <taxon>Metamonada</taxon>
        <taxon>Parabasalia</taxon>
        <taxon>Tritrichomonadida</taxon>
        <taxon>Tritrichomonadidae</taxon>
        <taxon>Tritrichomonas</taxon>
    </lineage>
</organism>
<evidence type="ECO:0000259" key="9">
    <source>
        <dbReference type="PROSITE" id="PS50011"/>
    </source>
</evidence>
<comment type="caution">
    <text evidence="11">The sequence shown here is derived from an EMBL/GenBank/DDBJ whole genome shotgun (WGS) entry which is preliminary data.</text>
</comment>
<dbReference type="InterPro" id="IPR000719">
    <property type="entry name" value="Prot_kinase_dom"/>
</dbReference>
<dbReference type="Pfam" id="PF00069">
    <property type="entry name" value="Pkinase"/>
    <property type="match status" value="1"/>
</dbReference>
<dbReference type="CDD" id="cd05123">
    <property type="entry name" value="STKc_AGC"/>
    <property type="match status" value="1"/>
</dbReference>
<dbReference type="SMART" id="SM00220">
    <property type="entry name" value="S_TKc"/>
    <property type="match status" value="1"/>
</dbReference>
<dbReference type="PROSITE" id="PS00108">
    <property type="entry name" value="PROTEIN_KINASE_ST"/>
    <property type="match status" value="1"/>
</dbReference>
<evidence type="ECO:0000259" key="10">
    <source>
        <dbReference type="PROSITE" id="PS51285"/>
    </source>
</evidence>
<sequence>MLAKQKNDSKVSIPDKDLGYKGYLKKKGKLGFYNKIFCVFKDKEFQMFKITNLRKPDSVIPINQDTTIQVVNSTSDGKVLKFIVGNSEDNTATLTSCDGKEDEMLKWILFLRSATYDDSKVSMDDFDIISVIGRGYYGKVMLVQKKDTRQLYAIKTIHKDRLVQSKNIYTVLRERNILAKARNPFLVSLYYAFQTDTKFYLVLEYVPGGELFHRLQTECKIPVNQVRLYIAEVAIALNYLHSIGIVYRDLKPENILISSQGHIKLTDFGLSKDLDNDDKTNTFCGTPEYASPEVIKRDYYGKEIDWWAVGVLTFELLYGRLPFESKNKAKLFYNILNKEPAFPFFIDQTSASFIKMLLVKDPKMRAGFKQIKRHPFMKHIDFDAVAQLHTEPEFIPQIEKDPLRQIPQNFDSDVLKELPIDSVAQSVASSAQHFNGFSFVANKEDSD</sequence>
<dbReference type="Gene3D" id="1.10.510.10">
    <property type="entry name" value="Transferase(Phosphotransferase) domain 1"/>
    <property type="match status" value="1"/>
</dbReference>
<keyword evidence="4 7" id="KW-0547">Nucleotide-binding</keyword>
<evidence type="ECO:0000256" key="1">
    <source>
        <dbReference type="ARBA" id="ARBA00022527"/>
    </source>
</evidence>
<dbReference type="PROSITE" id="PS51285">
    <property type="entry name" value="AGC_KINASE_CTER"/>
    <property type="match status" value="1"/>
</dbReference>
<dbReference type="Gene3D" id="3.30.200.20">
    <property type="entry name" value="Phosphorylase Kinase, domain 1"/>
    <property type="match status" value="1"/>
</dbReference>
<evidence type="ECO:0000313" key="11">
    <source>
        <dbReference type="EMBL" id="KAK8866229.1"/>
    </source>
</evidence>
<proteinExistence type="inferred from homology"/>
<evidence type="ECO:0000256" key="6">
    <source>
        <dbReference type="ARBA" id="ARBA00022840"/>
    </source>
</evidence>
<keyword evidence="12" id="KW-1185">Reference proteome</keyword>
<accession>A0ABR2IP17</accession>
<reference evidence="11 12" key="1">
    <citation type="submission" date="2024-04" db="EMBL/GenBank/DDBJ databases">
        <title>Tritrichomonas musculus Genome.</title>
        <authorList>
            <person name="Alves-Ferreira E."/>
            <person name="Grigg M."/>
            <person name="Lorenzi H."/>
            <person name="Galac M."/>
        </authorList>
    </citation>
    <scope>NUCLEOTIDE SEQUENCE [LARGE SCALE GENOMIC DNA]</scope>
    <source>
        <strain evidence="11 12">EAF2021</strain>
    </source>
</reference>
<comment type="similarity">
    <text evidence="8">Belongs to the protein kinase superfamily.</text>
</comment>
<protein>
    <recommendedName>
        <fullName evidence="13">Non-specific serine/threonine protein kinase</fullName>
    </recommendedName>
</protein>
<dbReference type="EMBL" id="JAPFFF010000015">
    <property type="protein sequence ID" value="KAK8866229.1"/>
    <property type="molecule type" value="Genomic_DNA"/>
</dbReference>
<feature type="binding site" evidence="7">
    <location>
        <position position="155"/>
    </location>
    <ligand>
        <name>ATP</name>
        <dbReference type="ChEBI" id="CHEBI:30616"/>
    </ligand>
</feature>
<keyword evidence="3" id="KW-0808">Transferase</keyword>
<keyword evidence="6 7" id="KW-0067">ATP-binding</keyword>
<dbReference type="PANTHER" id="PTHR24351">
    <property type="entry name" value="RIBOSOMAL PROTEIN S6 KINASE"/>
    <property type="match status" value="1"/>
</dbReference>
<keyword evidence="2" id="KW-0597">Phosphoprotein</keyword>
<keyword evidence="5" id="KW-0418">Kinase</keyword>
<evidence type="ECO:0000256" key="2">
    <source>
        <dbReference type="ARBA" id="ARBA00022553"/>
    </source>
</evidence>
<dbReference type="InterPro" id="IPR017441">
    <property type="entry name" value="Protein_kinase_ATP_BS"/>
</dbReference>
<evidence type="ECO:0000256" key="7">
    <source>
        <dbReference type="PROSITE-ProRule" id="PRU10141"/>
    </source>
</evidence>
<evidence type="ECO:0008006" key="13">
    <source>
        <dbReference type="Google" id="ProtNLM"/>
    </source>
</evidence>
<gene>
    <name evidence="11" type="ORF">M9Y10_009188</name>
</gene>
<keyword evidence="1 8" id="KW-0723">Serine/threonine-protein kinase</keyword>
<feature type="domain" description="Protein kinase" evidence="9">
    <location>
        <begin position="126"/>
        <end position="377"/>
    </location>
</feature>
<dbReference type="InterPro" id="IPR011993">
    <property type="entry name" value="PH-like_dom_sf"/>
</dbReference>
<dbReference type="PROSITE" id="PS00107">
    <property type="entry name" value="PROTEIN_KINASE_ATP"/>
    <property type="match status" value="1"/>
</dbReference>
<dbReference type="Gene3D" id="2.30.29.30">
    <property type="entry name" value="Pleckstrin-homology domain (PH domain)/Phosphotyrosine-binding domain (PTB)"/>
    <property type="match status" value="1"/>
</dbReference>
<dbReference type="SUPFAM" id="SSF56112">
    <property type="entry name" value="Protein kinase-like (PK-like)"/>
    <property type="match status" value="1"/>
</dbReference>
<evidence type="ECO:0000256" key="3">
    <source>
        <dbReference type="ARBA" id="ARBA00022679"/>
    </source>
</evidence>
<dbReference type="InterPro" id="IPR045270">
    <property type="entry name" value="STKc_AGC"/>
</dbReference>
<dbReference type="InterPro" id="IPR008271">
    <property type="entry name" value="Ser/Thr_kinase_AS"/>
</dbReference>
<evidence type="ECO:0000256" key="8">
    <source>
        <dbReference type="RuleBase" id="RU000304"/>
    </source>
</evidence>
<dbReference type="Proteomes" id="UP001470230">
    <property type="component" value="Unassembled WGS sequence"/>
</dbReference>
<dbReference type="InterPro" id="IPR000961">
    <property type="entry name" value="AGC-kinase_C"/>
</dbReference>
<evidence type="ECO:0000313" key="12">
    <source>
        <dbReference type="Proteomes" id="UP001470230"/>
    </source>
</evidence>
<dbReference type="InterPro" id="IPR011009">
    <property type="entry name" value="Kinase-like_dom_sf"/>
</dbReference>
<feature type="domain" description="AGC-kinase C-terminal" evidence="10">
    <location>
        <begin position="378"/>
        <end position="447"/>
    </location>
</feature>
<name>A0ABR2IP17_9EUKA</name>